<accession>A0A0D2K597</accession>
<proteinExistence type="predicted"/>
<keyword evidence="3" id="KW-1185">Reference proteome</keyword>
<feature type="chain" id="PRO_5002245452" evidence="1">
    <location>
        <begin position="20"/>
        <end position="112"/>
    </location>
</feature>
<dbReference type="GeneID" id="25734415"/>
<evidence type="ECO:0000313" key="3">
    <source>
        <dbReference type="Proteomes" id="UP000054498"/>
    </source>
</evidence>
<organism evidence="2 3">
    <name type="scientific">Monoraphidium neglectum</name>
    <dbReference type="NCBI Taxonomy" id="145388"/>
    <lineage>
        <taxon>Eukaryota</taxon>
        <taxon>Viridiplantae</taxon>
        <taxon>Chlorophyta</taxon>
        <taxon>core chlorophytes</taxon>
        <taxon>Chlorophyceae</taxon>
        <taxon>CS clade</taxon>
        <taxon>Sphaeropleales</taxon>
        <taxon>Selenastraceae</taxon>
        <taxon>Monoraphidium</taxon>
    </lineage>
</organism>
<keyword evidence="1" id="KW-0732">Signal</keyword>
<evidence type="ECO:0000256" key="1">
    <source>
        <dbReference type="SAM" id="SignalP"/>
    </source>
</evidence>
<dbReference type="EMBL" id="KK106814">
    <property type="protein sequence ID" value="KIY91328.1"/>
    <property type="molecule type" value="Genomic_DNA"/>
</dbReference>
<reference evidence="2 3" key="1">
    <citation type="journal article" date="2013" name="BMC Genomics">
        <title>Reconstruction of the lipid metabolism for the microalga Monoraphidium neglectum from its genome sequence reveals characteristics suitable for biofuel production.</title>
        <authorList>
            <person name="Bogen C."/>
            <person name="Al-Dilaimi A."/>
            <person name="Albersmeier A."/>
            <person name="Wichmann J."/>
            <person name="Grundmann M."/>
            <person name="Rupp O."/>
            <person name="Lauersen K.J."/>
            <person name="Blifernez-Klassen O."/>
            <person name="Kalinowski J."/>
            <person name="Goesmann A."/>
            <person name="Mussgnug J.H."/>
            <person name="Kruse O."/>
        </authorList>
    </citation>
    <scope>NUCLEOTIDE SEQUENCE [LARGE SCALE GENOMIC DNA]</scope>
    <source>
        <strain evidence="2 3">SAG 48.87</strain>
    </source>
</reference>
<feature type="non-terminal residue" evidence="2">
    <location>
        <position position="112"/>
    </location>
</feature>
<dbReference type="Proteomes" id="UP000054498">
    <property type="component" value="Unassembled WGS sequence"/>
</dbReference>
<evidence type="ECO:0000313" key="2">
    <source>
        <dbReference type="EMBL" id="KIY91328.1"/>
    </source>
</evidence>
<feature type="signal peptide" evidence="1">
    <location>
        <begin position="1"/>
        <end position="19"/>
    </location>
</feature>
<name>A0A0D2K597_9CHLO</name>
<protein>
    <submittedName>
        <fullName evidence="2">Uncharacterized protein</fullName>
    </submittedName>
</protein>
<sequence>MKALFSLILIGSACSPASGGGNAAAPLPSCTFATGANGAWRLLQRDCAPANAPLRPIGPNQGDAARVVVAGAAAAAPAAPDGTALGTTVWFDAPGAANGGGGGQSLVLFSDT</sequence>
<gene>
    <name evidence="2" type="ORF">MNEG_16636</name>
</gene>
<dbReference type="KEGG" id="mng:MNEG_16636"/>
<dbReference type="RefSeq" id="XP_013890348.1">
    <property type="nucleotide sequence ID" value="XM_014034894.1"/>
</dbReference>
<dbReference type="AlphaFoldDB" id="A0A0D2K597"/>